<evidence type="ECO:0000313" key="8">
    <source>
        <dbReference type="EMBL" id="WOK98616.1"/>
    </source>
</evidence>
<evidence type="ECO:0000256" key="3">
    <source>
        <dbReference type="ARBA" id="ARBA00023125"/>
    </source>
</evidence>
<dbReference type="Gene3D" id="2.20.25.80">
    <property type="entry name" value="WRKY domain"/>
    <property type="match status" value="1"/>
</dbReference>
<feature type="region of interest" description="Disordered" evidence="6">
    <location>
        <begin position="82"/>
        <end position="102"/>
    </location>
</feature>
<evidence type="ECO:0000256" key="2">
    <source>
        <dbReference type="ARBA" id="ARBA00023015"/>
    </source>
</evidence>
<dbReference type="Proteomes" id="UP001327560">
    <property type="component" value="Chromosome 2"/>
</dbReference>
<evidence type="ECO:0000256" key="5">
    <source>
        <dbReference type="ARBA" id="ARBA00023242"/>
    </source>
</evidence>
<dbReference type="PANTHER" id="PTHR31429">
    <property type="entry name" value="WRKY TRANSCRIPTION FACTOR 36-RELATED"/>
    <property type="match status" value="1"/>
</dbReference>
<evidence type="ECO:0000256" key="1">
    <source>
        <dbReference type="ARBA" id="ARBA00004123"/>
    </source>
</evidence>
<feature type="domain" description="WRKY" evidence="7">
    <location>
        <begin position="198"/>
        <end position="264"/>
    </location>
</feature>
<dbReference type="PANTHER" id="PTHR31429:SF24">
    <property type="entry name" value="WRKY TRANSCRIPTION FACTOR 72-RELATED"/>
    <property type="match status" value="1"/>
</dbReference>
<keyword evidence="9" id="KW-1185">Reference proteome</keyword>
<comment type="subcellular location">
    <subcellularLocation>
        <location evidence="1">Nucleus</location>
    </subcellularLocation>
</comment>
<dbReference type="SMART" id="SM00774">
    <property type="entry name" value="WRKY"/>
    <property type="match status" value="1"/>
</dbReference>
<dbReference type="PROSITE" id="PS50811">
    <property type="entry name" value="WRKY"/>
    <property type="match status" value="1"/>
</dbReference>
<dbReference type="EMBL" id="CP136891">
    <property type="protein sequence ID" value="WOK98616.1"/>
    <property type="molecule type" value="Genomic_DNA"/>
</dbReference>
<dbReference type="AlphaFoldDB" id="A0AAQ3JYX9"/>
<feature type="region of interest" description="Disordered" evidence="6">
    <location>
        <begin position="1"/>
        <end position="70"/>
    </location>
</feature>
<feature type="region of interest" description="Disordered" evidence="6">
    <location>
        <begin position="152"/>
        <end position="172"/>
    </location>
</feature>
<evidence type="ECO:0000259" key="7">
    <source>
        <dbReference type="PROSITE" id="PS50811"/>
    </source>
</evidence>
<accession>A0AAQ3JYX9</accession>
<feature type="compositionally biased region" description="Polar residues" evidence="6">
    <location>
        <begin position="33"/>
        <end position="46"/>
    </location>
</feature>
<proteinExistence type="predicted"/>
<dbReference type="InterPro" id="IPR036576">
    <property type="entry name" value="WRKY_dom_sf"/>
</dbReference>
<dbReference type="SUPFAM" id="SSF118290">
    <property type="entry name" value="WRKY DNA-binding domain"/>
    <property type="match status" value="1"/>
</dbReference>
<evidence type="ECO:0000256" key="4">
    <source>
        <dbReference type="ARBA" id="ARBA00023163"/>
    </source>
</evidence>
<reference evidence="8 9" key="1">
    <citation type="submission" date="2023-10" db="EMBL/GenBank/DDBJ databases">
        <title>Chromosome-scale genome assembly provides insights into flower coloration mechanisms of Canna indica.</title>
        <authorList>
            <person name="Li C."/>
        </authorList>
    </citation>
    <scope>NUCLEOTIDE SEQUENCE [LARGE SCALE GENOMIC DNA]</scope>
    <source>
        <tissue evidence="8">Flower</tissue>
    </source>
</reference>
<dbReference type="InterPro" id="IPR044810">
    <property type="entry name" value="WRKY_plant"/>
</dbReference>
<feature type="compositionally biased region" description="Acidic residues" evidence="6">
    <location>
        <begin position="84"/>
        <end position="98"/>
    </location>
</feature>
<keyword evidence="4" id="KW-0804">Transcription</keyword>
<organism evidence="8 9">
    <name type="scientific">Canna indica</name>
    <name type="common">Indian-shot</name>
    <dbReference type="NCBI Taxonomy" id="4628"/>
    <lineage>
        <taxon>Eukaryota</taxon>
        <taxon>Viridiplantae</taxon>
        <taxon>Streptophyta</taxon>
        <taxon>Embryophyta</taxon>
        <taxon>Tracheophyta</taxon>
        <taxon>Spermatophyta</taxon>
        <taxon>Magnoliopsida</taxon>
        <taxon>Liliopsida</taxon>
        <taxon>Zingiberales</taxon>
        <taxon>Cannaceae</taxon>
        <taxon>Canna</taxon>
    </lineage>
</organism>
<keyword evidence="3" id="KW-0238">DNA-binding</keyword>
<name>A0AAQ3JYX9_9LILI</name>
<dbReference type="Pfam" id="PF03106">
    <property type="entry name" value="WRKY"/>
    <property type="match status" value="1"/>
</dbReference>
<gene>
    <name evidence="8" type="ORF">Cni_G07328</name>
</gene>
<sequence>MKVDVEGVSGGSRDEGTGEFDAGAQICSRDSSKSSPPFKTDLNSNSVEEDHIESSKVSEVGEENIPNSQTILTDYLRIAKHEKEEEEEEEGGGEEESELVSLRLGTSESCNIKKEDKAKNVCSKHDKIVMNEGLSLGLEYCKSVGHANIERSPIREPCPTNKRTHNESNDDNAYASADEEVPLQPALKRTRVSVRARCDGPTMNDGCQWRKYGQKIAKGNPCPRAYYRCTIAPGCPVRKQVQRCAGDLSILITTYEGSHNHPLPLSATAMASTTAAAASMLVSGSTSSSTAAFNIHGANISMSNGLMHSSPNLSTYNSSINSHPTITLDLTSPSSTPQIKFSQNSLSSRYSSDFNFSNSESNKLLSWSNGHLSYGGAHQPYPNKSGSEMTPLSLGVRQPEEAFTNSYLPKMSDSSPYLPSQHALTDMIAGAIKSHPSFQSALATALTSYIGRARGDQGVREGLNYSQQQQQQQIGCERLASPPTTQSASRYLTILNSVSSPNQRQ</sequence>
<dbReference type="InterPro" id="IPR003657">
    <property type="entry name" value="WRKY_dom"/>
</dbReference>
<dbReference type="GO" id="GO:0043565">
    <property type="term" value="F:sequence-specific DNA binding"/>
    <property type="evidence" value="ECO:0007669"/>
    <property type="project" value="InterPro"/>
</dbReference>
<keyword evidence="2" id="KW-0805">Transcription regulation</keyword>
<evidence type="ECO:0000313" key="9">
    <source>
        <dbReference type="Proteomes" id="UP001327560"/>
    </source>
</evidence>
<keyword evidence="5" id="KW-0539">Nucleus</keyword>
<dbReference type="FunFam" id="2.20.25.80:FF:000002">
    <property type="entry name" value="probable WRKY transcription factor 31"/>
    <property type="match status" value="1"/>
</dbReference>
<dbReference type="GO" id="GO:0003700">
    <property type="term" value="F:DNA-binding transcription factor activity"/>
    <property type="evidence" value="ECO:0007669"/>
    <property type="project" value="InterPro"/>
</dbReference>
<evidence type="ECO:0000256" key="6">
    <source>
        <dbReference type="SAM" id="MobiDB-lite"/>
    </source>
</evidence>
<protein>
    <recommendedName>
        <fullName evidence="7">WRKY domain-containing protein</fullName>
    </recommendedName>
</protein>
<dbReference type="GO" id="GO:0005634">
    <property type="term" value="C:nucleus"/>
    <property type="evidence" value="ECO:0007669"/>
    <property type="project" value="UniProtKB-SubCell"/>
</dbReference>